<feature type="transmembrane region" description="Helical" evidence="1">
    <location>
        <begin position="127"/>
        <end position="146"/>
    </location>
</feature>
<evidence type="ECO:0000313" key="3">
    <source>
        <dbReference type="Proteomes" id="UP000290287"/>
    </source>
</evidence>
<dbReference type="Proteomes" id="UP000290287">
    <property type="component" value="Unassembled WGS sequence"/>
</dbReference>
<evidence type="ECO:0000313" key="2">
    <source>
        <dbReference type="EMBL" id="RXJ73969.1"/>
    </source>
</evidence>
<keyword evidence="1" id="KW-0812">Transmembrane</keyword>
<reference evidence="2 3" key="1">
    <citation type="submission" date="2017-10" db="EMBL/GenBank/DDBJ databases">
        <title>Nyctiphanis sp. nov., isolated from the stomach of the euphausiid Nyctiphanes simplex (Hansen, 1911) in the Gulf of California.</title>
        <authorList>
            <person name="Gomez-Gil B."/>
            <person name="Aguilar-Mendez M."/>
            <person name="Lopez-Cortes A."/>
            <person name="Gomez-Gutierrez J."/>
            <person name="Roque A."/>
            <person name="Lang E."/>
            <person name="Gonzalez-Castillo A."/>
        </authorList>
    </citation>
    <scope>NUCLEOTIDE SEQUENCE [LARGE SCALE GENOMIC DNA]</scope>
    <source>
        <strain evidence="2 3">CAIM 600</strain>
    </source>
</reference>
<proteinExistence type="predicted"/>
<keyword evidence="1" id="KW-1133">Transmembrane helix</keyword>
<protein>
    <submittedName>
        <fullName evidence="2">Uncharacterized protein</fullName>
    </submittedName>
</protein>
<feature type="transmembrane region" description="Helical" evidence="1">
    <location>
        <begin position="36"/>
        <end position="56"/>
    </location>
</feature>
<keyword evidence="1" id="KW-0472">Membrane</keyword>
<feature type="transmembrane region" description="Helical" evidence="1">
    <location>
        <begin position="181"/>
        <end position="197"/>
    </location>
</feature>
<feature type="transmembrane region" description="Helical" evidence="1">
    <location>
        <begin position="62"/>
        <end position="84"/>
    </location>
</feature>
<evidence type="ECO:0000256" key="1">
    <source>
        <dbReference type="SAM" id="Phobius"/>
    </source>
</evidence>
<comment type="caution">
    <text evidence="2">The sequence shown here is derived from an EMBL/GenBank/DDBJ whole genome shotgun (WGS) entry which is preliminary data.</text>
</comment>
<gene>
    <name evidence="2" type="ORF">CS022_06765</name>
</gene>
<keyword evidence="3" id="KW-1185">Reference proteome</keyword>
<dbReference type="RefSeq" id="WP_129121643.1">
    <property type="nucleotide sequence ID" value="NZ_PEIB01000005.1"/>
</dbReference>
<dbReference type="AlphaFoldDB" id="A0A4Q0YXP0"/>
<accession>A0A4Q0YXP0</accession>
<feature type="transmembrane region" description="Helical" evidence="1">
    <location>
        <begin position="158"/>
        <end position="175"/>
    </location>
</feature>
<feature type="transmembrane region" description="Helical" evidence="1">
    <location>
        <begin position="104"/>
        <end position="121"/>
    </location>
</feature>
<sequence>MPLDTFICLTLTLSTFTFLIKRVYKVKFSVPDKLNVGDFTVIAALSLLATFTPAWLNLPILLTIFTILWVDSLLMFCFGMKVSLDNARTFSQGVETFKGEFKDVLFLLARFHWMLASYLFFLSSTFYILSGVRVLLPVSIGLLLLCITKSKLKNASSVLAWSAVFALLILGDSYFAPEIPTVVPFLFVLSFLLYCAVKEKKFLSFKSIFHGLLLGTSLKKGRMSEGNQQILNEIERSYEGKTETNRTQHFGSCEGFNVLLFTIESMSDEAFQDSPIKDKIFGLLENKAT</sequence>
<name>A0A4Q0YXP0_9GAMM</name>
<organism evidence="2 3">
    <name type="scientific">Veronia nyctiphanis</name>
    <dbReference type="NCBI Taxonomy" id="1278244"/>
    <lineage>
        <taxon>Bacteria</taxon>
        <taxon>Pseudomonadati</taxon>
        <taxon>Pseudomonadota</taxon>
        <taxon>Gammaproteobacteria</taxon>
        <taxon>Vibrionales</taxon>
        <taxon>Vibrionaceae</taxon>
        <taxon>Veronia</taxon>
    </lineage>
</organism>
<feature type="transmembrane region" description="Helical" evidence="1">
    <location>
        <begin position="6"/>
        <end position="24"/>
    </location>
</feature>
<dbReference type="EMBL" id="PEIB01000005">
    <property type="protein sequence ID" value="RXJ73969.1"/>
    <property type="molecule type" value="Genomic_DNA"/>
</dbReference>